<evidence type="ECO:0000313" key="5">
    <source>
        <dbReference type="EMBL" id="JAV92275.1"/>
    </source>
</evidence>
<protein>
    <recommendedName>
        <fullName evidence="6">Caspase family p20 domain-containing protein</fullName>
    </recommendedName>
</protein>
<dbReference type="SMART" id="SM00115">
    <property type="entry name" value="CASc"/>
    <property type="match status" value="1"/>
</dbReference>
<dbReference type="InterPro" id="IPR016129">
    <property type="entry name" value="Caspase_his_AS"/>
</dbReference>
<dbReference type="PROSITE" id="PS01121">
    <property type="entry name" value="CASPASE_HIS"/>
    <property type="match status" value="1"/>
</dbReference>
<organism evidence="5">
    <name type="scientific">Photinus pyralis</name>
    <name type="common">Common eastern firefly</name>
    <name type="synonym">Lampyris pyralis</name>
    <dbReference type="NCBI Taxonomy" id="7054"/>
    <lineage>
        <taxon>Eukaryota</taxon>
        <taxon>Metazoa</taxon>
        <taxon>Ecdysozoa</taxon>
        <taxon>Arthropoda</taxon>
        <taxon>Hexapoda</taxon>
        <taxon>Insecta</taxon>
        <taxon>Pterygota</taxon>
        <taxon>Neoptera</taxon>
        <taxon>Endopterygota</taxon>
        <taxon>Coleoptera</taxon>
        <taxon>Polyphaga</taxon>
        <taxon>Elateriformia</taxon>
        <taxon>Elateroidea</taxon>
        <taxon>Lampyridae</taxon>
        <taxon>Lampyrinae</taxon>
        <taxon>Photinus</taxon>
    </lineage>
</organism>
<feature type="domain" description="Caspase family p10" evidence="3">
    <location>
        <begin position="209"/>
        <end position="304"/>
    </location>
</feature>
<dbReference type="PROSITE" id="PS50207">
    <property type="entry name" value="CASPASE_P10"/>
    <property type="match status" value="1"/>
</dbReference>
<comment type="similarity">
    <text evidence="1 2">Belongs to the peptidase C14A family.</text>
</comment>
<dbReference type="Pfam" id="PF00656">
    <property type="entry name" value="Peptidase_C14"/>
    <property type="match status" value="1"/>
</dbReference>
<dbReference type="Gene3D" id="3.40.50.1460">
    <property type="match status" value="1"/>
</dbReference>
<name>A0A1Y1N6J0_PHOPY</name>
<dbReference type="PRINTS" id="PR00376">
    <property type="entry name" value="IL1BCENZYME"/>
</dbReference>
<dbReference type="InterPro" id="IPR015917">
    <property type="entry name" value="Pept_C14A"/>
</dbReference>
<reference evidence="5" key="1">
    <citation type="journal article" date="2016" name="Sci. Rep.">
        <title>Molecular characterization of firefly nuptial gifts: a multi-omics approach sheds light on postcopulatory sexual selection.</title>
        <authorList>
            <person name="Al-Wathiqui N."/>
            <person name="Fallon T.R."/>
            <person name="South A."/>
            <person name="Weng J.K."/>
            <person name="Lewis S.M."/>
        </authorList>
    </citation>
    <scope>NUCLEOTIDE SEQUENCE</scope>
</reference>
<evidence type="ECO:0000256" key="2">
    <source>
        <dbReference type="RuleBase" id="RU003971"/>
    </source>
</evidence>
<dbReference type="PANTHER" id="PTHR22576">
    <property type="entry name" value="MUCOSA ASSOCIATED LYMPHOID TISSUE LYMPHOMA TRANSLOCATION PROTEIN 1/PARACASPASE"/>
    <property type="match status" value="1"/>
</dbReference>
<dbReference type="AlphaFoldDB" id="A0A1Y1N6J0"/>
<accession>A0A1Y1N6J0</accession>
<dbReference type="GO" id="GO:0004197">
    <property type="term" value="F:cysteine-type endopeptidase activity"/>
    <property type="evidence" value="ECO:0007669"/>
    <property type="project" value="InterPro"/>
</dbReference>
<sequence>MTSKHIESDTTVLHLQAQGHQDDSVRIPFRPSPCKVADMEIETFAPKFTENPHAVEHEDEYPRTGSDPGLVVIFNQQTFGDDDEMARRGTNRDVNELILTFGRLGYNIEERYIYNNLKRFEILEAIKELSSTDHSDRNCLIIIVLTHGEVNNVLQVEDGLMETSEFWTPFSNTSCLSFSSKPKFFVFQACKGNQNSRSGELTVPVIPAGTYRTPLETDFLIAFAAVEGTRSYRHTLLGSWFIQELCRNFNAHGRRDDVISLLLRITKCVAYNHYHVAKDNGRKVIVKQMPLLLSTLTKKFYLCKSKDRNLLLQLKKKQEEMLELLAEALKST</sequence>
<dbReference type="InterPro" id="IPR029030">
    <property type="entry name" value="Caspase-like_dom_sf"/>
</dbReference>
<dbReference type="InterPro" id="IPR002138">
    <property type="entry name" value="Pept_C14_p10"/>
</dbReference>
<dbReference type="InterPro" id="IPR052039">
    <property type="entry name" value="Caspase-related_regulators"/>
</dbReference>
<dbReference type="SUPFAM" id="SSF52129">
    <property type="entry name" value="Caspase-like"/>
    <property type="match status" value="1"/>
</dbReference>
<dbReference type="PANTHER" id="PTHR22576:SF41">
    <property type="entry name" value="CASPASE 14, APOPTOSIS-RELATED CYSTEINE PEPTIDASE"/>
    <property type="match status" value="1"/>
</dbReference>
<dbReference type="InterPro" id="IPR011600">
    <property type="entry name" value="Pept_C14_caspase"/>
</dbReference>
<evidence type="ECO:0000259" key="4">
    <source>
        <dbReference type="PROSITE" id="PS50208"/>
    </source>
</evidence>
<dbReference type="Gene3D" id="3.30.70.1470">
    <property type="entry name" value="Caspase-like"/>
    <property type="match status" value="1"/>
</dbReference>
<proteinExistence type="inferred from homology"/>
<evidence type="ECO:0000256" key="1">
    <source>
        <dbReference type="ARBA" id="ARBA00010134"/>
    </source>
</evidence>
<feature type="domain" description="Caspase family p20" evidence="4">
    <location>
        <begin position="67"/>
        <end position="194"/>
    </location>
</feature>
<dbReference type="InterPro" id="IPR001309">
    <property type="entry name" value="Pept_C14_p20"/>
</dbReference>
<evidence type="ECO:0008006" key="6">
    <source>
        <dbReference type="Google" id="ProtNLM"/>
    </source>
</evidence>
<dbReference type="EMBL" id="GEZM01013877">
    <property type="protein sequence ID" value="JAV92275.1"/>
    <property type="molecule type" value="Transcribed_RNA"/>
</dbReference>
<dbReference type="GO" id="GO:0006508">
    <property type="term" value="P:proteolysis"/>
    <property type="evidence" value="ECO:0007669"/>
    <property type="project" value="InterPro"/>
</dbReference>
<dbReference type="PROSITE" id="PS50208">
    <property type="entry name" value="CASPASE_P20"/>
    <property type="match status" value="1"/>
</dbReference>
<evidence type="ECO:0000259" key="3">
    <source>
        <dbReference type="PROSITE" id="PS50207"/>
    </source>
</evidence>